<evidence type="ECO:0000313" key="6">
    <source>
        <dbReference type="EMBL" id="KAF3332485.1"/>
    </source>
</evidence>
<keyword evidence="7" id="KW-1185">Reference proteome</keyword>
<dbReference type="AlphaFoldDB" id="A0A833QTP7"/>
<dbReference type="Gene3D" id="2.60.40.1820">
    <property type="match status" value="1"/>
</dbReference>
<dbReference type="PANTHER" id="PTHR31234:SF8">
    <property type="entry name" value="EXPRESSED PROTEIN"/>
    <property type="match status" value="1"/>
</dbReference>
<evidence type="ECO:0000256" key="4">
    <source>
        <dbReference type="ARBA" id="ARBA00023136"/>
    </source>
</evidence>
<dbReference type="EMBL" id="SWLB01000011">
    <property type="protein sequence ID" value="KAF3332485.1"/>
    <property type="molecule type" value="Genomic_DNA"/>
</dbReference>
<dbReference type="GO" id="GO:0098542">
    <property type="term" value="P:defense response to other organism"/>
    <property type="evidence" value="ECO:0007669"/>
    <property type="project" value="InterPro"/>
</dbReference>
<dbReference type="SUPFAM" id="SSF117070">
    <property type="entry name" value="LEA14-like"/>
    <property type="match status" value="1"/>
</dbReference>
<proteinExistence type="predicted"/>
<dbReference type="OrthoDB" id="2016264at2759"/>
<evidence type="ECO:0000259" key="5">
    <source>
        <dbReference type="Pfam" id="PF03168"/>
    </source>
</evidence>
<name>A0A833QTP7_9POAL</name>
<gene>
    <name evidence="6" type="ORF">FCM35_KLT02062</name>
</gene>
<dbReference type="Proteomes" id="UP000623129">
    <property type="component" value="Unassembled WGS sequence"/>
</dbReference>
<evidence type="ECO:0000313" key="7">
    <source>
        <dbReference type="Proteomes" id="UP000623129"/>
    </source>
</evidence>
<evidence type="ECO:0000256" key="1">
    <source>
        <dbReference type="ARBA" id="ARBA00004167"/>
    </source>
</evidence>
<evidence type="ECO:0000256" key="2">
    <source>
        <dbReference type="ARBA" id="ARBA00022692"/>
    </source>
</evidence>
<keyword evidence="4" id="KW-0472">Membrane</keyword>
<keyword evidence="2" id="KW-0812">Transmembrane</keyword>
<accession>A0A833QTP7</accession>
<dbReference type="PANTHER" id="PTHR31234">
    <property type="entry name" value="LATE EMBRYOGENESIS ABUNDANT (LEA) HYDROXYPROLINE-RICH GLYCOPROTEIN FAMILY"/>
    <property type="match status" value="1"/>
</dbReference>
<dbReference type="InterPro" id="IPR004864">
    <property type="entry name" value="LEA_2"/>
</dbReference>
<protein>
    <submittedName>
        <fullName evidence="6">Protein YLS9</fullName>
    </submittedName>
</protein>
<feature type="domain" description="Late embryogenesis abundant protein LEA-2 subgroup" evidence="5">
    <location>
        <begin position="105"/>
        <end position="203"/>
    </location>
</feature>
<comment type="caution">
    <text evidence="6">The sequence shown here is derived from an EMBL/GenBank/DDBJ whole genome shotgun (WGS) entry which is preliminary data.</text>
</comment>
<evidence type="ECO:0000256" key="3">
    <source>
        <dbReference type="ARBA" id="ARBA00022989"/>
    </source>
</evidence>
<dbReference type="GO" id="GO:0005886">
    <property type="term" value="C:plasma membrane"/>
    <property type="evidence" value="ECO:0007669"/>
    <property type="project" value="TreeGrafter"/>
</dbReference>
<comment type="subcellular location">
    <subcellularLocation>
        <location evidence="1">Membrane</location>
        <topology evidence="1">Single-pass membrane protein</topology>
    </subcellularLocation>
</comment>
<dbReference type="InterPro" id="IPR044839">
    <property type="entry name" value="NDR1-like"/>
</dbReference>
<reference evidence="6" key="1">
    <citation type="submission" date="2020-01" db="EMBL/GenBank/DDBJ databases">
        <title>Genome sequence of Kobresia littledalei, the first chromosome-level genome in the family Cyperaceae.</title>
        <authorList>
            <person name="Qu G."/>
        </authorList>
    </citation>
    <scope>NUCLEOTIDE SEQUENCE</scope>
    <source>
        <strain evidence="6">C.B.Clarke</strain>
        <tissue evidence="6">Leaf</tissue>
    </source>
</reference>
<dbReference type="Pfam" id="PF03168">
    <property type="entry name" value="LEA_2"/>
    <property type="match status" value="1"/>
</dbReference>
<sequence>MTTRSNPYQPPPRHPHYSSPSSSASIKGCCCCLFLLLTLLALLAVAIALVVVLVVKPHKPTFDLNQVSVQYLLVTAPSASLASSTPATASNPYLSLNITLIFTAGNPNKVGIRYGSTDFEVMYRGVPLGVAVVPGFEQPAQSSRTVRSTVSVDHFDVTQAGALDLVRDATVSDRVELRITGDVGARILVLGLTSPRVQVSVDCVIVISPRKQSVTYKQCGVDGVNL</sequence>
<organism evidence="6 7">
    <name type="scientific">Carex littledalei</name>
    <dbReference type="NCBI Taxonomy" id="544730"/>
    <lineage>
        <taxon>Eukaryota</taxon>
        <taxon>Viridiplantae</taxon>
        <taxon>Streptophyta</taxon>
        <taxon>Embryophyta</taxon>
        <taxon>Tracheophyta</taxon>
        <taxon>Spermatophyta</taxon>
        <taxon>Magnoliopsida</taxon>
        <taxon>Liliopsida</taxon>
        <taxon>Poales</taxon>
        <taxon>Cyperaceae</taxon>
        <taxon>Cyperoideae</taxon>
        <taxon>Cariceae</taxon>
        <taxon>Carex</taxon>
        <taxon>Carex subgen. Euthyceras</taxon>
    </lineage>
</organism>
<keyword evidence="3" id="KW-1133">Transmembrane helix</keyword>